<evidence type="ECO:0000256" key="1">
    <source>
        <dbReference type="SAM" id="MobiDB-lite"/>
    </source>
</evidence>
<dbReference type="AlphaFoldDB" id="A0A1X7V9K9"/>
<proteinExistence type="predicted"/>
<dbReference type="InParanoid" id="A0A1X7V9K9"/>
<feature type="region of interest" description="Disordered" evidence="1">
    <location>
        <begin position="57"/>
        <end position="79"/>
    </location>
</feature>
<evidence type="ECO:0000313" key="2">
    <source>
        <dbReference type="EnsemblMetazoa" id="Aqu2.1.36995_001"/>
    </source>
</evidence>
<organism evidence="2">
    <name type="scientific">Amphimedon queenslandica</name>
    <name type="common">Sponge</name>
    <dbReference type="NCBI Taxonomy" id="400682"/>
    <lineage>
        <taxon>Eukaryota</taxon>
        <taxon>Metazoa</taxon>
        <taxon>Porifera</taxon>
        <taxon>Demospongiae</taxon>
        <taxon>Heteroscleromorpha</taxon>
        <taxon>Haplosclerida</taxon>
        <taxon>Niphatidae</taxon>
        <taxon>Amphimedon</taxon>
    </lineage>
</organism>
<dbReference type="EnsemblMetazoa" id="Aqu2.1.36995_001">
    <property type="protein sequence ID" value="Aqu2.1.36995_001"/>
    <property type="gene ID" value="Aqu2.1.36995"/>
</dbReference>
<protein>
    <submittedName>
        <fullName evidence="2">Uncharacterized protein</fullName>
    </submittedName>
</protein>
<feature type="compositionally biased region" description="Basic and acidic residues" evidence="1">
    <location>
        <begin position="57"/>
        <end position="72"/>
    </location>
</feature>
<reference evidence="2" key="1">
    <citation type="submission" date="2017-05" db="UniProtKB">
        <authorList>
            <consortium name="EnsemblMetazoa"/>
        </authorList>
    </citation>
    <scope>IDENTIFICATION</scope>
</reference>
<accession>A0A1X7V9K9</accession>
<name>A0A1X7V9K9_AMPQE</name>
<sequence length="111" mass="12848">MLYYPWYDEDVEYLQAYCTHEEHYNNVHSIISSNEKKYNFVYIVDSDVNLEGPPEHIKDEIAPSTEEGRSHALQEGSNVLTEVTQEDIQANDDMNNVPQSLCFRFEAAANE</sequence>